<dbReference type="AlphaFoldDB" id="A0A151RD56"/>
<evidence type="ECO:0000313" key="1">
    <source>
        <dbReference type="EMBL" id="KYP40451.1"/>
    </source>
</evidence>
<protein>
    <submittedName>
        <fullName evidence="1">Uncharacterized protein</fullName>
    </submittedName>
</protein>
<dbReference type="Gramene" id="C.cajan_40592.t">
    <property type="protein sequence ID" value="C.cajan_40592.t.cds1"/>
    <property type="gene ID" value="C.cajan_40592"/>
</dbReference>
<name>A0A151RD56_CAJCA</name>
<reference evidence="1" key="1">
    <citation type="journal article" date="2012" name="Nat. Biotechnol.">
        <title>Draft genome sequence of pigeonpea (Cajanus cajan), an orphan legume crop of resource-poor farmers.</title>
        <authorList>
            <person name="Varshney R.K."/>
            <person name="Chen W."/>
            <person name="Li Y."/>
            <person name="Bharti A.K."/>
            <person name="Saxena R.K."/>
            <person name="Schlueter J.A."/>
            <person name="Donoghue M.T."/>
            <person name="Azam S."/>
            <person name="Fan G."/>
            <person name="Whaley A.M."/>
            <person name="Farmer A.D."/>
            <person name="Sheridan J."/>
            <person name="Iwata A."/>
            <person name="Tuteja R."/>
            <person name="Penmetsa R.V."/>
            <person name="Wu W."/>
            <person name="Upadhyaya H.D."/>
            <person name="Yang S.P."/>
            <person name="Shah T."/>
            <person name="Saxena K.B."/>
            <person name="Michael T."/>
            <person name="McCombie W.R."/>
            <person name="Yang B."/>
            <person name="Zhang G."/>
            <person name="Yang H."/>
            <person name="Wang J."/>
            <person name="Spillane C."/>
            <person name="Cook D.R."/>
            <person name="May G.D."/>
            <person name="Xu X."/>
            <person name="Jackson S.A."/>
        </authorList>
    </citation>
    <scope>NUCLEOTIDE SEQUENCE [LARGE SCALE GENOMIC DNA]</scope>
</reference>
<proteinExistence type="predicted"/>
<dbReference type="Proteomes" id="UP000075243">
    <property type="component" value="Unassembled WGS sequence"/>
</dbReference>
<keyword evidence="2" id="KW-1185">Reference proteome</keyword>
<gene>
    <name evidence="1" type="ORF">KK1_038206</name>
</gene>
<evidence type="ECO:0000313" key="2">
    <source>
        <dbReference type="Proteomes" id="UP000075243"/>
    </source>
</evidence>
<sequence>MAMNLIIPLLTLIHQRQLEESPNIGPVASERYEDGNVHGIVLGVLAIRVEIDGPIVATDAESVAHDVLPRTHPFRQRITLYRELVRAVHRFADRTGARRTLGEGLEIPHLLLLQFRHRKP</sequence>
<accession>A0A151RD56</accession>
<dbReference type="EMBL" id="KQ483834">
    <property type="protein sequence ID" value="KYP40451.1"/>
    <property type="molecule type" value="Genomic_DNA"/>
</dbReference>
<organism evidence="1 2">
    <name type="scientific">Cajanus cajan</name>
    <name type="common">Pigeon pea</name>
    <name type="synonym">Cajanus indicus</name>
    <dbReference type="NCBI Taxonomy" id="3821"/>
    <lineage>
        <taxon>Eukaryota</taxon>
        <taxon>Viridiplantae</taxon>
        <taxon>Streptophyta</taxon>
        <taxon>Embryophyta</taxon>
        <taxon>Tracheophyta</taxon>
        <taxon>Spermatophyta</taxon>
        <taxon>Magnoliopsida</taxon>
        <taxon>eudicotyledons</taxon>
        <taxon>Gunneridae</taxon>
        <taxon>Pentapetalae</taxon>
        <taxon>rosids</taxon>
        <taxon>fabids</taxon>
        <taxon>Fabales</taxon>
        <taxon>Fabaceae</taxon>
        <taxon>Papilionoideae</taxon>
        <taxon>50 kb inversion clade</taxon>
        <taxon>NPAAA clade</taxon>
        <taxon>indigoferoid/millettioid clade</taxon>
        <taxon>Phaseoleae</taxon>
        <taxon>Cajanus</taxon>
    </lineage>
</organism>